<dbReference type="InterPro" id="IPR029058">
    <property type="entry name" value="AB_hydrolase_fold"/>
</dbReference>
<dbReference type="InterPro" id="IPR050266">
    <property type="entry name" value="AB_hydrolase_sf"/>
</dbReference>
<dbReference type="SUPFAM" id="SSF53474">
    <property type="entry name" value="alpha/beta-Hydrolases"/>
    <property type="match status" value="1"/>
</dbReference>
<keyword evidence="2 4" id="KW-0378">Hydrolase</keyword>
<sequence length="292" mass="31724">MRKIPLADGTELATWTDGEAGAHPPVVLVHGGPGLWDDLGDLAALLSDQTLVHRYDQRGCGRSTPRPVPEEQLAVRRSVADLEELRAALDNRHGGHERWIVIGHSFGASLALAYAGAHPEHVAAVGFLSGTGIGDWRTDFRAERDRRRGAAGITEELARLDALGPERRTGEQETRWRTLQWATDFADTADGIARAERLAAVGLDIEHTANRLLSADPAVADEALVAALETIEAPVWFLHGLADPRPVAGVVALAAHARRGRKRIIEAAGHFPWVERPERTREVLEEVLRSAG</sequence>
<dbReference type="PANTHER" id="PTHR43798">
    <property type="entry name" value="MONOACYLGLYCEROL LIPASE"/>
    <property type="match status" value="1"/>
</dbReference>
<dbReference type="RefSeq" id="WP_200503250.1">
    <property type="nucleotide sequence ID" value="NZ_JAEDAJ010000008.1"/>
</dbReference>
<evidence type="ECO:0000256" key="1">
    <source>
        <dbReference type="ARBA" id="ARBA00010088"/>
    </source>
</evidence>
<evidence type="ECO:0000313" key="4">
    <source>
        <dbReference type="EMBL" id="MBK0332356.1"/>
    </source>
</evidence>
<feature type="domain" description="AB hydrolase-1" evidence="3">
    <location>
        <begin position="26"/>
        <end position="282"/>
    </location>
</feature>
<proteinExistence type="inferred from homology"/>
<evidence type="ECO:0000313" key="5">
    <source>
        <dbReference type="Proteomes" id="UP000612352"/>
    </source>
</evidence>
<dbReference type="InterPro" id="IPR000073">
    <property type="entry name" value="AB_hydrolase_1"/>
</dbReference>
<dbReference type="GO" id="GO:0016787">
    <property type="term" value="F:hydrolase activity"/>
    <property type="evidence" value="ECO:0007669"/>
    <property type="project" value="UniProtKB-KW"/>
</dbReference>
<dbReference type="Pfam" id="PF12697">
    <property type="entry name" value="Abhydrolase_6"/>
    <property type="match status" value="1"/>
</dbReference>
<protein>
    <submittedName>
        <fullName evidence="4">Alpha/beta hydrolase</fullName>
    </submittedName>
</protein>
<dbReference type="EMBL" id="JAEDAJ010000008">
    <property type="protein sequence ID" value="MBK0332356.1"/>
    <property type="molecule type" value="Genomic_DNA"/>
</dbReference>
<dbReference type="Proteomes" id="UP000612352">
    <property type="component" value="Unassembled WGS sequence"/>
</dbReference>
<keyword evidence="5" id="KW-1185">Reference proteome</keyword>
<dbReference type="InterPro" id="IPR002410">
    <property type="entry name" value="Peptidase_S33"/>
</dbReference>
<gene>
    <name evidence="4" type="ORF">I8D64_13220</name>
</gene>
<comment type="similarity">
    <text evidence="1">Belongs to the peptidase S33 family.</text>
</comment>
<evidence type="ECO:0000259" key="3">
    <source>
        <dbReference type="Pfam" id="PF12697"/>
    </source>
</evidence>
<dbReference type="PRINTS" id="PR00793">
    <property type="entry name" value="PROAMNOPTASE"/>
</dbReference>
<organism evidence="4 5">
    <name type="scientific">Brachybacterium halotolerans</name>
    <dbReference type="NCBI Taxonomy" id="2795215"/>
    <lineage>
        <taxon>Bacteria</taxon>
        <taxon>Bacillati</taxon>
        <taxon>Actinomycetota</taxon>
        <taxon>Actinomycetes</taxon>
        <taxon>Micrococcales</taxon>
        <taxon>Dermabacteraceae</taxon>
        <taxon>Brachybacterium</taxon>
    </lineage>
</organism>
<accession>A0ABS1BCH0</accession>
<evidence type="ECO:0000256" key="2">
    <source>
        <dbReference type="ARBA" id="ARBA00022801"/>
    </source>
</evidence>
<dbReference type="Gene3D" id="3.40.50.1820">
    <property type="entry name" value="alpha/beta hydrolase"/>
    <property type="match status" value="1"/>
</dbReference>
<name>A0ABS1BCH0_9MICO</name>
<comment type="caution">
    <text evidence="4">The sequence shown here is derived from an EMBL/GenBank/DDBJ whole genome shotgun (WGS) entry which is preliminary data.</text>
</comment>
<dbReference type="PANTHER" id="PTHR43798:SF27">
    <property type="entry name" value="HYDROLASE ALPHA_BETA HYDROLASE FOLD FAMILY"/>
    <property type="match status" value="1"/>
</dbReference>
<reference evidence="4 5" key="1">
    <citation type="submission" date="2020-12" db="EMBL/GenBank/DDBJ databases">
        <title>Brachybacterium sp. MASK1Z-5, whole genome shotgun sequence.</title>
        <authorList>
            <person name="Tuo L."/>
        </authorList>
    </citation>
    <scope>NUCLEOTIDE SEQUENCE [LARGE SCALE GENOMIC DNA]</scope>
    <source>
        <strain evidence="4 5">MASK1Z-5</strain>
    </source>
</reference>